<gene>
    <name evidence="7" type="ORF">AQ490_18235</name>
</gene>
<keyword evidence="5" id="KW-0472">Membrane</keyword>
<comment type="similarity">
    <text evidence="1">Belongs to the metallo-beta-lactamase superfamily.</text>
</comment>
<dbReference type="Proteomes" id="UP000050867">
    <property type="component" value="Unassembled WGS sequence"/>
</dbReference>
<dbReference type="InterPro" id="IPR001279">
    <property type="entry name" value="Metallo-B-lactamas"/>
</dbReference>
<keyword evidence="5" id="KW-1133">Transmembrane helix</keyword>
<dbReference type="Pfam" id="PF00753">
    <property type="entry name" value="Lactamase_B"/>
    <property type="match status" value="1"/>
</dbReference>
<accession>A0A0T6LVD8</accession>
<protein>
    <submittedName>
        <fullName evidence="7">MBL fold metallo-hydrolase</fullName>
    </submittedName>
</protein>
<dbReference type="Gene3D" id="3.60.15.10">
    <property type="entry name" value="Ribonuclease Z/Hydroxyacylglutathione hydrolase-like"/>
    <property type="match status" value="1"/>
</dbReference>
<dbReference type="GO" id="GO:0016787">
    <property type="term" value="F:hydrolase activity"/>
    <property type="evidence" value="ECO:0007669"/>
    <property type="project" value="UniProtKB-KW"/>
</dbReference>
<dbReference type="eggNOG" id="COG0491">
    <property type="taxonomic scope" value="Bacteria"/>
</dbReference>
<evidence type="ECO:0000313" key="7">
    <source>
        <dbReference type="EMBL" id="KRV49993.1"/>
    </source>
</evidence>
<evidence type="ECO:0000259" key="6">
    <source>
        <dbReference type="SMART" id="SM00849"/>
    </source>
</evidence>
<evidence type="ECO:0000256" key="5">
    <source>
        <dbReference type="SAM" id="Phobius"/>
    </source>
</evidence>
<dbReference type="STRING" id="76728.AQ490_18235"/>
<evidence type="ECO:0000256" key="1">
    <source>
        <dbReference type="ARBA" id="ARBA00007749"/>
    </source>
</evidence>
<dbReference type="SMART" id="SM00849">
    <property type="entry name" value="Lactamase_B"/>
    <property type="match status" value="1"/>
</dbReference>
<evidence type="ECO:0000256" key="4">
    <source>
        <dbReference type="ARBA" id="ARBA00022833"/>
    </source>
</evidence>
<dbReference type="PANTHER" id="PTHR42978">
    <property type="entry name" value="QUORUM-QUENCHING LACTONASE YTNP-RELATED-RELATED"/>
    <property type="match status" value="1"/>
</dbReference>
<dbReference type="InterPro" id="IPR006311">
    <property type="entry name" value="TAT_signal"/>
</dbReference>
<proteinExistence type="inferred from homology"/>
<evidence type="ECO:0000313" key="8">
    <source>
        <dbReference type="Proteomes" id="UP000050867"/>
    </source>
</evidence>
<keyword evidence="3 7" id="KW-0378">Hydrolase</keyword>
<sequence length="304" mass="32437">MLEAEMSNPTYPRHRTRRGVLTGSAAALGVAALPAWTLPRSHGGLEVLALLDAAGPFPWKSAAAFPDATTDDWARAKRLDPAAFGPDDGWNLVFRCFAVRRPGGRVTLVDTGVGPEGSPASSWAPVPGRLPDALSEVGIAVSDVERVVLTHLHEDHYGWAVLPDGTPMFPDARYVVQHAEVASLDAGSSSISYVVDPLRRAGQLHEVQGRVRVPAAGGSLTLLPTPGHTVGHQSVLVEGGRRRILITGDVLVHAVQLAAPEVSYALEADPATARRSRLALLELARERRALLATAHLNHPFIEPR</sequence>
<evidence type="ECO:0000256" key="3">
    <source>
        <dbReference type="ARBA" id="ARBA00022801"/>
    </source>
</evidence>
<dbReference type="InterPro" id="IPR036866">
    <property type="entry name" value="RibonucZ/Hydroxyglut_hydro"/>
</dbReference>
<keyword evidence="5" id="KW-0812">Transmembrane</keyword>
<dbReference type="AlphaFoldDB" id="A0A0T6LVD8"/>
<reference evidence="7 8" key="1">
    <citation type="submission" date="2015-10" db="EMBL/GenBank/DDBJ databases">
        <title>Draft genome sequence of pyrrolomycin-producing Streptomyces vitaminophilus.</title>
        <authorList>
            <person name="Graham D.E."/>
            <person name="Mahan K.M."/>
            <person name="Klingeman D.M."/>
            <person name="Hettich R.L."/>
            <person name="Parry R.J."/>
        </authorList>
    </citation>
    <scope>NUCLEOTIDE SEQUENCE [LARGE SCALE GENOMIC DNA]</scope>
    <source>
        <strain evidence="7 8">ATCC 31673</strain>
    </source>
</reference>
<feature type="transmembrane region" description="Helical" evidence="5">
    <location>
        <begin position="20"/>
        <end position="38"/>
    </location>
</feature>
<keyword evidence="2" id="KW-0479">Metal-binding</keyword>
<keyword evidence="8" id="KW-1185">Reference proteome</keyword>
<comment type="caution">
    <text evidence="7">The sequence shown here is derived from an EMBL/GenBank/DDBJ whole genome shotgun (WGS) entry which is preliminary data.</text>
</comment>
<dbReference type="PROSITE" id="PS51318">
    <property type="entry name" value="TAT"/>
    <property type="match status" value="1"/>
</dbReference>
<dbReference type="EMBL" id="LLZU01000008">
    <property type="protein sequence ID" value="KRV49993.1"/>
    <property type="molecule type" value="Genomic_DNA"/>
</dbReference>
<dbReference type="GO" id="GO:0046872">
    <property type="term" value="F:metal ion binding"/>
    <property type="evidence" value="ECO:0007669"/>
    <property type="project" value="UniProtKB-KW"/>
</dbReference>
<dbReference type="PANTHER" id="PTHR42978:SF6">
    <property type="entry name" value="QUORUM-QUENCHING LACTONASE YTNP-RELATED"/>
    <property type="match status" value="1"/>
</dbReference>
<feature type="domain" description="Metallo-beta-lactamase" evidence="6">
    <location>
        <begin position="93"/>
        <end position="295"/>
    </location>
</feature>
<dbReference type="SUPFAM" id="SSF56281">
    <property type="entry name" value="Metallo-hydrolase/oxidoreductase"/>
    <property type="match status" value="1"/>
</dbReference>
<evidence type="ECO:0000256" key="2">
    <source>
        <dbReference type="ARBA" id="ARBA00022723"/>
    </source>
</evidence>
<organism evidence="7 8">
    <name type="scientific">Wenjunlia vitaminophila</name>
    <name type="common">Streptomyces vitaminophilus</name>
    <dbReference type="NCBI Taxonomy" id="76728"/>
    <lineage>
        <taxon>Bacteria</taxon>
        <taxon>Bacillati</taxon>
        <taxon>Actinomycetota</taxon>
        <taxon>Actinomycetes</taxon>
        <taxon>Kitasatosporales</taxon>
        <taxon>Streptomycetaceae</taxon>
        <taxon>Wenjunlia</taxon>
    </lineage>
</organism>
<keyword evidence="4" id="KW-0862">Zinc</keyword>
<dbReference type="InterPro" id="IPR051013">
    <property type="entry name" value="MBL_superfamily_lactonases"/>
</dbReference>
<name>A0A0T6LVD8_WENVI</name>